<gene>
    <name evidence="2" type="ORF">EFBL_0303</name>
</gene>
<name>A0A292YII1_9BACL</name>
<sequence>MDAAYKHLRHNIKYGNIQGIFEFLSLNLYNPFIPIFAIKVLHASDQQVAWLSSLPAVTGILALIPGAIFMDKLVKKKTITAVTLLSARMFILLIALIPFFPASVGISGIFAPMVGVAIYKATSMNIAFFVAGTIRVLGALAFGLVLWWENHLMRRESDGLSA</sequence>
<dbReference type="EMBL" id="BDUF01000007">
    <property type="protein sequence ID" value="GAX88691.1"/>
    <property type="molecule type" value="Genomic_DNA"/>
</dbReference>
<dbReference type="Gene3D" id="1.20.1250.20">
    <property type="entry name" value="MFS general substrate transporter like domains"/>
    <property type="match status" value="1"/>
</dbReference>
<protein>
    <submittedName>
        <fullName evidence="2">MFS transporter</fullName>
    </submittedName>
</protein>
<evidence type="ECO:0000256" key="1">
    <source>
        <dbReference type="SAM" id="Phobius"/>
    </source>
</evidence>
<reference evidence="3" key="1">
    <citation type="submission" date="2017-07" db="EMBL/GenBank/DDBJ databases">
        <title>Draft genome sequence of Effusibacillus lacus strain skLN1.</title>
        <authorList>
            <person name="Watanabe M."/>
            <person name="Kojima H."/>
            <person name="Fukui M."/>
        </authorList>
    </citation>
    <scope>NUCLEOTIDE SEQUENCE [LARGE SCALE GENOMIC DNA]</scope>
    <source>
        <strain evidence="3">skLN1</strain>
    </source>
</reference>
<keyword evidence="3" id="KW-1185">Reference proteome</keyword>
<feature type="transmembrane region" description="Helical" evidence="1">
    <location>
        <begin position="48"/>
        <end position="69"/>
    </location>
</feature>
<feature type="transmembrane region" description="Helical" evidence="1">
    <location>
        <begin position="126"/>
        <end position="148"/>
    </location>
</feature>
<organism evidence="2 3">
    <name type="scientific">Effusibacillus lacus</name>
    <dbReference type="NCBI Taxonomy" id="1348429"/>
    <lineage>
        <taxon>Bacteria</taxon>
        <taxon>Bacillati</taxon>
        <taxon>Bacillota</taxon>
        <taxon>Bacilli</taxon>
        <taxon>Bacillales</taxon>
        <taxon>Alicyclobacillaceae</taxon>
        <taxon>Effusibacillus</taxon>
    </lineage>
</organism>
<dbReference type="OrthoDB" id="1704268at2"/>
<dbReference type="SUPFAM" id="SSF103473">
    <property type="entry name" value="MFS general substrate transporter"/>
    <property type="match status" value="1"/>
</dbReference>
<comment type="caution">
    <text evidence="2">The sequence shown here is derived from an EMBL/GenBank/DDBJ whole genome shotgun (WGS) entry which is preliminary data.</text>
</comment>
<feature type="transmembrane region" description="Helical" evidence="1">
    <location>
        <begin position="20"/>
        <end position="42"/>
    </location>
</feature>
<dbReference type="Proteomes" id="UP000217785">
    <property type="component" value="Unassembled WGS sequence"/>
</dbReference>
<dbReference type="AlphaFoldDB" id="A0A292YII1"/>
<keyword evidence="1" id="KW-0472">Membrane</keyword>
<dbReference type="RefSeq" id="WP_096180389.1">
    <property type="nucleotide sequence ID" value="NZ_BDUF01000007.1"/>
</dbReference>
<accession>A0A292YII1</accession>
<dbReference type="InterPro" id="IPR036259">
    <property type="entry name" value="MFS_trans_sf"/>
</dbReference>
<feature type="transmembrane region" description="Helical" evidence="1">
    <location>
        <begin position="90"/>
        <end position="114"/>
    </location>
</feature>
<keyword evidence="1" id="KW-0812">Transmembrane</keyword>
<evidence type="ECO:0000313" key="3">
    <source>
        <dbReference type="Proteomes" id="UP000217785"/>
    </source>
</evidence>
<evidence type="ECO:0000313" key="2">
    <source>
        <dbReference type="EMBL" id="GAX88691.1"/>
    </source>
</evidence>
<proteinExistence type="predicted"/>
<keyword evidence="1" id="KW-1133">Transmembrane helix</keyword>